<evidence type="ECO:0000313" key="1">
    <source>
        <dbReference type="EMBL" id="JAD60752.1"/>
    </source>
</evidence>
<protein>
    <submittedName>
        <fullName evidence="1">Uncharacterized protein</fullName>
    </submittedName>
</protein>
<sequence>MAPGEPQRSSPISCSDYPTSFLSLTSFVFFSLDRLPLILLHPLPFFNCHLPYHIALQEGLTAYPHFCFLDLYVFLTVDLQEPNQDIHVSHPQNHF</sequence>
<organism evidence="1">
    <name type="scientific">Arundo donax</name>
    <name type="common">Giant reed</name>
    <name type="synonym">Donax arundinaceus</name>
    <dbReference type="NCBI Taxonomy" id="35708"/>
    <lineage>
        <taxon>Eukaryota</taxon>
        <taxon>Viridiplantae</taxon>
        <taxon>Streptophyta</taxon>
        <taxon>Embryophyta</taxon>
        <taxon>Tracheophyta</taxon>
        <taxon>Spermatophyta</taxon>
        <taxon>Magnoliopsida</taxon>
        <taxon>Liliopsida</taxon>
        <taxon>Poales</taxon>
        <taxon>Poaceae</taxon>
        <taxon>PACMAD clade</taxon>
        <taxon>Arundinoideae</taxon>
        <taxon>Arundineae</taxon>
        <taxon>Arundo</taxon>
    </lineage>
</organism>
<proteinExistence type="predicted"/>
<name>A0A0A9BNA6_ARUDO</name>
<dbReference type="EMBL" id="GBRH01237143">
    <property type="protein sequence ID" value="JAD60752.1"/>
    <property type="molecule type" value="Transcribed_RNA"/>
</dbReference>
<reference evidence="1" key="1">
    <citation type="submission" date="2014-09" db="EMBL/GenBank/DDBJ databases">
        <authorList>
            <person name="Magalhaes I.L.F."/>
            <person name="Oliveira U."/>
            <person name="Santos F.R."/>
            <person name="Vidigal T.H.D.A."/>
            <person name="Brescovit A.D."/>
            <person name="Santos A.J."/>
        </authorList>
    </citation>
    <scope>NUCLEOTIDE SEQUENCE</scope>
    <source>
        <tissue evidence="1">Shoot tissue taken approximately 20 cm above the soil surface</tissue>
    </source>
</reference>
<accession>A0A0A9BNA6</accession>
<dbReference type="AlphaFoldDB" id="A0A0A9BNA6"/>
<reference evidence="1" key="2">
    <citation type="journal article" date="2015" name="Data Brief">
        <title>Shoot transcriptome of the giant reed, Arundo donax.</title>
        <authorList>
            <person name="Barrero R.A."/>
            <person name="Guerrero F.D."/>
            <person name="Moolhuijzen P."/>
            <person name="Goolsby J.A."/>
            <person name="Tidwell J."/>
            <person name="Bellgard S.E."/>
            <person name="Bellgard M.I."/>
        </authorList>
    </citation>
    <scope>NUCLEOTIDE SEQUENCE</scope>
    <source>
        <tissue evidence="1">Shoot tissue taken approximately 20 cm above the soil surface</tissue>
    </source>
</reference>